<dbReference type="EMBL" id="HG805816">
    <property type="protein sequence ID" value="CDW52196.1"/>
    <property type="molecule type" value="Genomic_DNA"/>
</dbReference>
<gene>
    <name evidence="5" type="ORF">TTRE_0000045501</name>
</gene>
<sequence>MVLLFAAKWSEESGTVEQCMIRFASRDRYVMSKADADSSPSLLQRFSVNQIPTVVFLEDGKEIDRLVGFNVPDLMNKLKFHAKLYMPGFDDSNNLETRLRKLISSSKIMVFMKGTKEQALCKFSRALVKILNSNGVNYETFNVLEDEDVREGLKKLSNWPTYPQVYVDGSLIGGLDVIRELDEAKELISTLQGNATKNE</sequence>
<dbReference type="PROSITE" id="PS51354">
    <property type="entry name" value="GLUTAREDOXIN_2"/>
    <property type="match status" value="1"/>
</dbReference>
<evidence type="ECO:0000256" key="2">
    <source>
        <dbReference type="ARBA" id="ARBA00023004"/>
    </source>
</evidence>
<dbReference type="OrthoDB" id="415696at2759"/>
<keyword evidence="3" id="KW-0411">Iron-sulfur</keyword>
<dbReference type="CDD" id="cd03028">
    <property type="entry name" value="GRX_PICOT_like"/>
    <property type="match status" value="1"/>
</dbReference>
<reference evidence="5" key="1">
    <citation type="submission" date="2014-01" db="EMBL/GenBank/DDBJ databases">
        <authorList>
            <person name="Aslett M."/>
        </authorList>
    </citation>
    <scope>NUCLEOTIDE SEQUENCE</scope>
</reference>
<dbReference type="Gene3D" id="3.40.30.10">
    <property type="entry name" value="Glutaredoxin"/>
    <property type="match status" value="2"/>
</dbReference>
<dbReference type="InterPro" id="IPR033658">
    <property type="entry name" value="GRX_PICOT-like"/>
</dbReference>
<evidence type="ECO:0000256" key="3">
    <source>
        <dbReference type="ARBA" id="ARBA00023014"/>
    </source>
</evidence>
<keyword evidence="1" id="KW-0479">Metal-binding</keyword>
<dbReference type="STRING" id="36087.A0A077YWN9"/>
<evidence type="ECO:0000259" key="4">
    <source>
        <dbReference type="Pfam" id="PF00462"/>
    </source>
</evidence>
<evidence type="ECO:0000313" key="5">
    <source>
        <dbReference type="EMBL" id="CDW52196.1"/>
    </source>
</evidence>
<dbReference type="GO" id="GO:0005829">
    <property type="term" value="C:cytosol"/>
    <property type="evidence" value="ECO:0007669"/>
    <property type="project" value="TreeGrafter"/>
</dbReference>
<feature type="domain" description="Glutaredoxin" evidence="4">
    <location>
        <begin position="108"/>
        <end position="172"/>
    </location>
</feature>
<dbReference type="GO" id="GO:0005634">
    <property type="term" value="C:nucleus"/>
    <property type="evidence" value="ECO:0007669"/>
    <property type="project" value="TreeGrafter"/>
</dbReference>
<dbReference type="GO" id="GO:0006879">
    <property type="term" value="P:intracellular iron ion homeostasis"/>
    <property type="evidence" value="ECO:0007669"/>
    <property type="project" value="TreeGrafter"/>
</dbReference>
<dbReference type="SUPFAM" id="SSF52833">
    <property type="entry name" value="Thioredoxin-like"/>
    <property type="match status" value="2"/>
</dbReference>
<evidence type="ECO:0000313" key="6">
    <source>
        <dbReference type="Proteomes" id="UP000030665"/>
    </source>
</evidence>
<name>A0A077YWN9_TRITR</name>
<dbReference type="InterPro" id="IPR036249">
    <property type="entry name" value="Thioredoxin-like_sf"/>
</dbReference>
<reference evidence="5" key="2">
    <citation type="submission" date="2014-03" db="EMBL/GenBank/DDBJ databases">
        <title>The whipworm genome and dual-species transcriptomics of an intimate host-pathogen interaction.</title>
        <authorList>
            <person name="Foth B.J."/>
            <person name="Tsai I.J."/>
            <person name="Reid A.J."/>
            <person name="Bancroft A.J."/>
            <person name="Nichol S."/>
            <person name="Tracey A."/>
            <person name="Holroyd N."/>
            <person name="Cotton J.A."/>
            <person name="Stanley E.J."/>
            <person name="Zarowiecki M."/>
            <person name="Liu J.Z."/>
            <person name="Huckvale T."/>
            <person name="Cooper P.J."/>
            <person name="Grencis R.K."/>
            <person name="Berriman M."/>
        </authorList>
    </citation>
    <scope>NUCLEOTIDE SEQUENCE [LARGE SCALE GENOMIC DNA]</scope>
</reference>
<dbReference type="Pfam" id="PF00462">
    <property type="entry name" value="Glutaredoxin"/>
    <property type="match status" value="1"/>
</dbReference>
<dbReference type="PANTHER" id="PTHR10293:SF73">
    <property type="entry name" value="GLUTAREDOXIN-3"/>
    <property type="match status" value="1"/>
</dbReference>
<accession>A0A077YWN9</accession>
<organism evidence="5 6">
    <name type="scientific">Trichuris trichiura</name>
    <name type="common">Whipworm</name>
    <name type="synonym">Trichocephalus trichiurus</name>
    <dbReference type="NCBI Taxonomy" id="36087"/>
    <lineage>
        <taxon>Eukaryota</taxon>
        <taxon>Metazoa</taxon>
        <taxon>Ecdysozoa</taxon>
        <taxon>Nematoda</taxon>
        <taxon>Enoplea</taxon>
        <taxon>Dorylaimia</taxon>
        <taxon>Trichinellida</taxon>
        <taxon>Trichuridae</taxon>
        <taxon>Trichuris</taxon>
    </lineage>
</organism>
<dbReference type="GO" id="GO:0051536">
    <property type="term" value="F:iron-sulfur cluster binding"/>
    <property type="evidence" value="ECO:0007669"/>
    <property type="project" value="UniProtKB-KW"/>
</dbReference>
<dbReference type="InterPro" id="IPR004480">
    <property type="entry name" value="Monothiol_GRX-rel"/>
</dbReference>
<dbReference type="PANTHER" id="PTHR10293">
    <property type="entry name" value="GLUTAREDOXIN FAMILY MEMBER"/>
    <property type="match status" value="1"/>
</dbReference>
<dbReference type="AlphaFoldDB" id="A0A077YWN9"/>
<evidence type="ECO:0000256" key="1">
    <source>
        <dbReference type="ARBA" id="ARBA00022723"/>
    </source>
</evidence>
<keyword evidence="6" id="KW-1185">Reference proteome</keyword>
<dbReference type="InterPro" id="IPR002109">
    <property type="entry name" value="Glutaredoxin"/>
</dbReference>
<proteinExistence type="predicted"/>
<dbReference type="FunFam" id="3.40.30.10:FF:000012">
    <property type="entry name" value="Monothiol glutaredoxin"/>
    <property type="match status" value="1"/>
</dbReference>
<dbReference type="GO" id="GO:0046872">
    <property type="term" value="F:metal ion binding"/>
    <property type="evidence" value="ECO:0007669"/>
    <property type="project" value="UniProtKB-KW"/>
</dbReference>
<keyword evidence="2" id="KW-0408">Iron</keyword>
<protein>
    <submittedName>
        <fullName evidence="5">Glutaredoxin and Thioredoxin domain containing pr otein</fullName>
    </submittedName>
</protein>
<dbReference type="Proteomes" id="UP000030665">
    <property type="component" value="Unassembled WGS sequence"/>
</dbReference>